<keyword evidence="5" id="KW-1185">Reference proteome</keyword>
<sequence>VYSGDKNVSVMGRRFRPALGEADGRPRPFLRRSLSYYKREKFGQKSPFPDIQEYKLIFRSLCFLQAVVVTSLIVAYLGHPPDNWVDIGLFGLALAAWPFTGLSVLPTFIRRLTMRSSIEGDKDKALIREGLLAAKEGLLRDFARLVQVAGFERRAMERGEPWATCDDARWTVVDARRAFQRGAAAFEKLPKTEQEEIWQLFAAADPDNDGEVEEREMAELFGFAMGRGSRALAGYGAAVPGQGIIRLVDFDGRRAVTWPKFQETSRDLGRQLGGARGPRG</sequence>
<keyword evidence="2" id="KW-1133">Transmembrane helix</keyword>
<proteinExistence type="predicted"/>
<dbReference type="PROSITE" id="PS00018">
    <property type="entry name" value="EF_HAND_1"/>
    <property type="match status" value="1"/>
</dbReference>
<dbReference type="Gene3D" id="1.10.238.10">
    <property type="entry name" value="EF-hand"/>
    <property type="match status" value="1"/>
</dbReference>
<evidence type="ECO:0000313" key="4">
    <source>
        <dbReference type="EMBL" id="CAK0883749.1"/>
    </source>
</evidence>
<dbReference type="Proteomes" id="UP001189429">
    <property type="component" value="Unassembled WGS sequence"/>
</dbReference>
<gene>
    <name evidence="4" type="ORF">PCOR1329_LOCUS65881</name>
</gene>
<evidence type="ECO:0000313" key="5">
    <source>
        <dbReference type="Proteomes" id="UP001189429"/>
    </source>
</evidence>
<feature type="transmembrane region" description="Helical" evidence="2">
    <location>
        <begin position="89"/>
        <end position="109"/>
    </location>
</feature>
<keyword evidence="2" id="KW-0812">Transmembrane</keyword>
<feature type="domain" description="EF-hand" evidence="3">
    <location>
        <begin position="192"/>
        <end position="227"/>
    </location>
</feature>
<dbReference type="InterPro" id="IPR018247">
    <property type="entry name" value="EF_Hand_1_Ca_BS"/>
</dbReference>
<keyword evidence="2" id="KW-0472">Membrane</keyword>
<name>A0ABN9WFY5_9DINO</name>
<evidence type="ECO:0000259" key="3">
    <source>
        <dbReference type="PROSITE" id="PS50222"/>
    </source>
</evidence>
<feature type="non-terminal residue" evidence="4">
    <location>
        <position position="1"/>
    </location>
</feature>
<evidence type="ECO:0000256" key="2">
    <source>
        <dbReference type="SAM" id="Phobius"/>
    </source>
</evidence>
<comment type="caution">
    <text evidence="4">The sequence shown here is derived from an EMBL/GenBank/DDBJ whole genome shotgun (WGS) entry which is preliminary data.</text>
</comment>
<dbReference type="PROSITE" id="PS50222">
    <property type="entry name" value="EF_HAND_2"/>
    <property type="match status" value="1"/>
</dbReference>
<feature type="transmembrane region" description="Helical" evidence="2">
    <location>
        <begin position="56"/>
        <end position="77"/>
    </location>
</feature>
<protein>
    <recommendedName>
        <fullName evidence="3">EF-hand domain-containing protein</fullName>
    </recommendedName>
</protein>
<accession>A0ABN9WFY5</accession>
<dbReference type="InterPro" id="IPR002048">
    <property type="entry name" value="EF_hand_dom"/>
</dbReference>
<keyword evidence="1" id="KW-0106">Calcium</keyword>
<dbReference type="SUPFAM" id="SSF47473">
    <property type="entry name" value="EF-hand"/>
    <property type="match status" value="1"/>
</dbReference>
<evidence type="ECO:0000256" key="1">
    <source>
        <dbReference type="ARBA" id="ARBA00022837"/>
    </source>
</evidence>
<reference evidence="4" key="1">
    <citation type="submission" date="2023-10" db="EMBL/GenBank/DDBJ databases">
        <authorList>
            <person name="Chen Y."/>
            <person name="Shah S."/>
            <person name="Dougan E. K."/>
            <person name="Thang M."/>
            <person name="Chan C."/>
        </authorList>
    </citation>
    <scope>NUCLEOTIDE SEQUENCE [LARGE SCALE GENOMIC DNA]</scope>
</reference>
<organism evidence="4 5">
    <name type="scientific">Prorocentrum cordatum</name>
    <dbReference type="NCBI Taxonomy" id="2364126"/>
    <lineage>
        <taxon>Eukaryota</taxon>
        <taxon>Sar</taxon>
        <taxon>Alveolata</taxon>
        <taxon>Dinophyceae</taxon>
        <taxon>Prorocentrales</taxon>
        <taxon>Prorocentraceae</taxon>
        <taxon>Prorocentrum</taxon>
    </lineage>
</organism>
<dbReference type="EMBL" id="CAUYUJ010018459">
    <property type="protein sequence ID" value="CAK0883749.1"/>
    <property type="molecule type" value="Genomic_DNA"/>
</dbReference>
<dbReference type="InterPro" id="IPR011992">
    <property type="entry name" value="EF-hand-dom_pair"/>
</dbReference>